<dbReference type="InterPro" id="IPR006976">
    <property type="entry name" value="VanZ-like"/>
</dbReference>
<dbReference type="PANTHER" id="PTHR36834">
    <property type="entry name" value="MEMBRANE PROTEIN-RELATED"/>
    <property type="match status" value="1"/>
</dbReference>
<evidence type="ECO:0000259" key="2">
    <source>
        <dbReference type="Pfam" id="PF04892"/>
    </source>
</evidence>
<dbReference type="Proteomes" id="UP001500731">
    <property type="component" value="Unassembled WGS sequence"/>
</dbReference>
<evidence type="ECO:0000313" key="4">
    <source>
        <dbReference type="Proteomes" id="UP001500731"/>
    </source>
</evidence>
<feature type="transmembrane region" description="Helical" evidence="1">
    <location>
        <begin position="18"/>
        <end position="36"/>
    </location>
</feature>
<evidence type="ECO:0000256" key="1">
    <source>
        <dbReference type="SAM" id="Phobius"/>
    </source>
</evidence>
<feature type="transmembrane region" description="Helical" evidence="1">
    <location>
        <begin position="119"/>
        <end position="138"/>
    </location>
</feature>
<keyword evidence="1" id="KW-1133">Transmembrane helix</keyword>
<organism evidence="3 4">
    <name type="scientific">Microbacterium panaciterrae</name>
    <dbReference type="NCBI Taxonomy" id="985759"/>
    <lineage>
        <taxon>Bacteria</taxon>
        <taxon>Bacillati</taxon>
        <taxon>Actinomycetota</taxon>
        <taxon>Actinomycetes</taxon>
        <taxon>Micrococcales</taxon>
        <taxon>Microbacteriaceae</taxon>
        <taxon>Microbacterium</taxon>
    </lineage>
</organism>
<keyword evidence="1" id="KW-0812">Transmembrane</keyword>
<gene>
    <name evidence="3" type="ORF">GCM10023171_21000</name>
</gene>
<feature type="transmembrane region" description="Helical" evidence="1">
    <location>
        <begin position="64"/>
        <end position="82"/>
    </location>
</feature>
<dbReference type="PANTHER" id="PTHR36834:SF1">
    <property type="entry name" value="INTEGRAL MEMBRANE PROTEIN"/>
    <property type="match status" value="1"/>
</dbReference>
<keyword evidence="1" id="KW-0472">Membrane</keyword>
<proteinExistence type="predicted"/>
<reference evidence="4" key="1">
    <citation type="journal article" date="2019" name="Int. J. Syst. Evol. Microbiol.">
        <title>The Global Catalogue of Microorganisms (GCM) 10K type strain sequencing project: providing services to taxonomists for standard genome sequencing and annotation.</title>
        <authorList>
            <consortium name="The Broad Institute Genomics Platform"/>
            <consortium name="The Broad Institute Genome Sequencing Center for Infectious Disease"/>
            <person name="Wu L."/>
            <person name="Ma J."/>
        </authorList>
    </citation>
    <scope>NUCLEOTIDE SEQUENCE [LARGE SCALE GENOMIC DNA]</scope>
    <source>
        <strain evidence="4">JCM 17839</strain>
    </source>
</reference>
<sequence length="147" mass="16106">MSDDMAGAAPAHLRVRRALLWLIFYAVIVAVIVFWPQPFFSLLDPWIRTATAGFPGLTLVRVEFAANVGMFVPLGIFLAVLLPRRRYLVAPIGFLTTVMIESVQGIFLSHRSATAADVIANTAGACVGLLIVEIIDAVRRRAYPPTR</sequence>
<feature type="domain" description="VanZ-like" evidence="2">
    <location>
        <begin position="23"/>
        <end position="134"/>
    </location>
</feature>
<evidence type="ECO:0000313" key="3">
    <source>
        <dbReference type="EMBL" id="GAA4485916.1"/>
    </source>
</evidence>
<feature type="transmembrane region" description="Helical" evidence="1">
    <location>
        <begin position="87"/>
        <end position="107"/>
    </location>
</feature>
<accession>A0ABP8PGR6</accession>
<protein>
    <recommendedName>
        <fullName evidence="2">VanZ-like domain-containing protein</fullName>
    </recommendedName>
</protein>
<name>A0ABP8PGR6_9MICO</name>
<dbReference type="EMBL" id="BAABGP010000014">
    <property type="protein sequence ID" value="GAA4485916.1"/>
    <property type="molecule type" value="Genomic_DNA"/>
</dbReference>
<dbReference type="RefSeq" id="WP_345186749.1">
    <property type="nucleotide sequence ID" value="NZ_BAABGP010000014.1"/>
</dbReference>
<keyword evidence="4" id="KW-1185">Reference proteome</keyword>
<dbReference type="Pfam" id="PF04892">
    <property type="entry name" value="VanZ"/>
    <property type="match status" value="1"/>
</dbReference>
<comment type="caution">
    <text evidence="3">The sequence shown here is derived from an EMBL/GenBank/DDBJ whole genome shotgun (WGS) entry which is preliminary data.</text>
</comment>
<dbReference type="InterPro" id="IPR053150">
    <property type="entry name" value="Teicoplanin_resist-assoc"/>
</dbReference>